<comment type="subcellular location">
    <subcellularLocation>
        <location evidence="7">Secreted</location>
    </subcellularLocation>
    <subcellularLocation>
        <location evidence="7">Lysosome</location>
    </subcellularLocation>
</comment>
<dbReference type="PANTHER" id="PTHR13234">
    <property type="entry name" value="GAMMA-INTERFERON INDUCIBLE LYSOSOMAL THIOL REDUCTASE GILT"/>
    <property type="match status" value="1"/>
</dbReference>
<evidence type="ECO:0000256" key="1">
    <source>
        <dbReference type="ARBA" id="ARBA00005679"/>
    </source>
</evidence>
<feature type="signal peptide" evidence="8">
    <location>
        <begin position="1"/>
        <end position="17"/>
    </location>
</feature>
<evidence type="ECO:0000256" key="4">
    <source>
        <dbReference type="ARBA" id="ARBA00022729"/>
    </source>
</evidence>
<dbReference type="InterPro" id="IPR004911">
    <property type="entry name" value="Interferon-induced_GILT"/>
</dbReference>
<evidence type="ECO:0000313" key="10">
    <source>
        <dbReference type="Proteomes" id="UP001176940"/>
    </source>
</evidence>
<evidence type="ECO:0000256" key="2">
    <source>
        <dbReference type="ARBA" id="ARBA00011615"/>
    </source>
</evidence>
<comment type="similarity">
    <text evidence="1 7">Belongs to the GILT family.</text>
</comment>
<dbReference type="Proteomes" id="UP001176940">
    <property type="component" value="Unassembled WGS sequence"/>
</dbReference>
<keyword evidence="7" id="KW-1015">Disulfide bond</keyword>
<accession>A0ABN9M232</accession>
<keyword evidence="4 7" id="KW-0732">Signal</keyword>
<keyword evidence="3 7" id="KW-0964">Secreted</keyword>
<name>A0ABN9M232_9NEOB</name>
<evidence type="ECO:0000256" key="7">
    <source>
        <dbReference type="RuleBase" id="RU369109"/>
    </source>
</evidence>
<dbReference type="EMBL" id="CAUEEQ010042746">
    <property type="protein sequence ID" value="CAJ0956883.1"/>
    <property type="molecule type" value="Genomic_DNA"/>
</dbReference>
<comment type="caution">
    <text evidence="9">The sequence shown here is derived from an EMBL/GenBank/DDBJ whole genome shotgun (WGS) entry which is preliminary data.</text>
</comment>
<dbReference type="PANTHER" id="PTHR13234:SF8">
    <property type="entry name" value="GAMMA-INTERFERON-INDUCIBLE LYSOSOMAL THIOL REDUCTASE"/>
    <property type="match status" value="1"/>
</dbReference>
<protein>
    <recommendedName>
        <fullName evidence="7">Gamma-interferon-inducible lysosomal thiol reductase</fullName>
        <ecNumber evidence="7">1.8.-.-</ecNumber>
    </recommendedName>
    <alternativeName>
        <fullName evidence="7">Gamma-interferon-inducible protein IP-30</fullName>
    </alternativeName>
</protein>
<sequence>MRAAVLLVTVCLAGAYAQLVCDHPPRDWCSTWEIAKACKVEQQCMEYLSHNQNNKNEPAVQVELYYESLCGACRKFIVLQLFPTWLMLNEIMNVTLVPYGNAQEKNVSGKWEFTCQHGPDECYVNTIEACVMYHLKDLQNYFFVIFCIEQSSNLTSALEPCLAAYQPDLSTKTVMDCVNGDLGNKIMHENAIKTDSLKPPHAYVPWVVINGKHNDTLQDTAISALFNLVCDMYTGYGAHYNKGLQVD</sequence>
<reference evidence="9" key="1">
    <citation type="submission" date="2023-07" db="EMBL/GenBank/DDBJ databases">
        <authorList>
            <person name="Stuckert A."/>
        </authorList>
    </citation>
    <scope>NUCLEOTIDE SEQUENCE</scope>
</reference>
<comment type="function">
    <text evidence="7">Lysosomal thiol reductase that can reduce protein disulfide bonds. Facilitates the complete unfolding of proteins destined for lysosomal degradation. Plays an important role in antigen processing.</text>
</comment>
<keyword evidence="7" id="KW-0560">Oxidoreductase</keyword>
<dbReference type="EC" id="1.8.-.-" evidence="7"/>
<comment type="subunit">
    <text evidence="2 7">Dimer; disulfide-linked.</text>
</comment>
<keyword evidence="5 7" id="KW-0325">Glycoprotein</keyword>
<comment type="function">
    <text evidence="6">Lysosomal thiol reductase that can reduce protein disulfide bonds. May facilitate the complete unfolding of proteins destined for lysosomal degradation. Plays an important role in antigen processing. Facilitates the generation of MHC class II-restricted epitodes from disulfide bond-containing antigen by the endocytic reduction of disulfide bonds. Also facilitates MHC class I-restricted recognition of exogenous antigens containing disulfide bonds by CD8+ T-cells or crosspresentation.</text>
</comment>
<keyword evidence="7" id="KW-0391">Immunity</keyword>
<gene>
    <name evidence="9" type="ORF">RIMI_LOCUS15718922</name>
</gene>
<dbReference type="Pfam" id="PF03227">
    <property type="entry name" value="GILT"/>
    <property type="match status" value="1"/>
</dbReference>
<keyword evidence="10" id="KW-1185">Reference proteome</keyword>
<evidence type="ECO:0000256" key="3">
    <source>
        <dbReference type="ARBA" id="ARBA00022525"/>
    </source>
</evidence>
<proteinExistence type="inferred from homology"/>
<keyword evidence="7" id="KW-0458">Lysosome</keyword>
<evidence type="ECO:0000256" key="6">
    <source>
        <dbReference type="ARBA" id="ARBA00059163"/>
    </source>
</evidence>
<keyword evidence="7" id="KW-0676">Redox-active center</keyword>
<organism evidence="9 10">
    <name type="scientific">Ranitomeya imitator</name>
    <name type="common">mimic poison frog</name>
    <dbReference type="NCBI Taxonomy" id="111125"/>
    <lineage>
        <taxon>Eukaryota</taxon>
        <taxon>Metazoa</taxon>
        <taxon>Chordata</taxon>
        <taxon>Craniata</taxon>
        <taxon>Vertebrata</taxon>
        <taxon>Euteleostomi</taxon>
        <taxon>Amphibia</taxon>
        <taxon>Batrachia</taxon>
        <taxon>Anura</taxon>
        <taxon>Neobatrachia</taxon>
        <taxon>Hyloidea</taxon>
        <taxon>Dendrobatidae</taxon>
        <taxon>Dendrobatinae</taxon>
        <taxon>Ranitomeya</taxon>
    </lineage>
</organism>
<evidence type="ECO:0000313" key="9">
    <source>
        <dbReference type="EMBL" id="CAJ0956883.1"/>
    </source>
</evidence>
<evidence type="ECO:0000256" key="5">
    <source>
        <dbReference type="ARBA" id="ARBA00023180"/>
    </source>
</evidence>
<feature type="chain" id="PRO_5047162711" description="Gamma-interferon-inducible lysosomal thiol reductase" evidence="8">
    <location>
        <begin position="18"/>
        <end position="247"/>
    </location>
</feature>
<evidence type="ECO:0000256" key="8">
    <source>
        <dbReference type="SAM" id="SignalP"/>
    </source>
</evidence>